<evidence type="ECO:0000313" key="2">
    <source>
        <dbReference type="EMBL" id="KAK1674468.1"/>
    </source>
</evidence>
<dbReference type="AlphaFoldDB" id="A0AAJ0EUL3"/>
<sequence>MVNYGLGFHLIGLDLYCVAICDSLSLSLSLSLSFSLSLSLSYLSRRRCSGMDMDVGNELATSRSCLASRNKHLARHDARSKGQELRKSYFSHGNITMAYLPTTSADGISRSGLEGAISWLEGLITIWLGRDWRVMPTRRGFIWVILLIPVGIEIVIWGFNVSVNVRFLDWDWRASCYREDERGKLTTYRCEHPAYDLLDRTWLGVRNLQRKGDIGERWKRSWRSIRLCGIGEGL</sequence>
<reference evidence="2" key="1">
    <citation type="submission" date="2021-06" db="EMBL/GenBank/DDBJ databases">
        <title>Comparative genomics, transcriptomics and evolutionary studies reveal genomic signatures of adaptation to plant cell wall in hemibiotrophic fungi.</title>
        <authorList>
            <consortium name="DOE Joint Genome Institute"/>
            <person name="Baroncelli R."/>
            <person name="Diaz J.F."/>
            <person name="Benocci T."/>
            <person name="Peng M."/>
            <person name="Battaglia E."/>
            <person name="Haridas S."/>
            <person name="Andreopoulos W."/>
            <person name="Labutti K."/>
            <person name="Pangilinan J."/>
            <person name="Floch G.L."/>
            <person name="Makela M.R."/>
            <person name="Henrissat B."/>
            <person name="Grigoriev I.V."/>
            <person name="Crouch J.A."/>
            <person name="De Vries R.P."/>
            <person name="Sukno S.A."/>
            <person name="Thon M.R."/>
        </authorList>
    </citation>
    <scope>NUCLEOTIDE SEQUENCE</scope>
    <source>
        <strain evidence="2">CBS 193.32</strain>
    </source>
</reference>
<keyword evidence="3" id="KW-1185">Reference proteome</keyword>
<feature type="transmembrane region" description="Helical" evidence="1">
    <location>
        <begin position="24"/>
        <end position="43"/>
    </location>
</feature>
<comment type="caution">
    <text evidence="2">The sequence shown here is derived from an EMBL/GenBank/DDBJ whole genome shotgun (WGS) entry which is preliminary data.</text>
</comment>
<keyword evidence="1" id="KW-0472">Membrane</keyword>
<organism evidence="2 3">
    <name type="scientific">Colletotrichum godetiae</name>
    <dbReference type="NCBI Taxonomy" id="1209918"/>
    <lineage>
        <taxon>Eukaryota</taxon>
        <taxon>Fungi</taxon>
        <taxon>Dikarya</taxon>
        <taxon>Ascomycota</taxon>
        <taxon>Pezizomycotina</taxon>
        <taxon>Sordariomycetes</taxon>
        <taxon>Hypocreomycetidae</taxon>
        <taxon>Glomerellales</taxon>
        <taxon>Glomerellaceae</taxon>
        <taxon>Colletotrichum</taxon>
        <taxon>Colletotrichum acutatum species complex</taxon>
    </lineage>
</organism>
<keyword evidence="1" id="KW-0812">Transmembrane</keyword>
<feature type="transmembrane region" description="Helical" evidence="1">
    <location>
        <begin position="140"/>
        <end position="159"/>
    </location>
</feature>
<gene>
    <name evidence="2" type="ORF">BDP55DRAFT_175428</name>
</gene>
<evidence type="ECO:0000256" key="1">
    <source>
        <dbReference type="SAM" id="Phobius"/>
    </source>
</evidence>
<keyword evidence="1" id="KW-1133">Transmembrane helix</keyword>
<protein>
    <submittedName>
        <fullName evidence="2">Uncharacterized protein</fullName>
    </submittedName>
</protein>
<dbReference type="RefSeq" id="XP_060428471.1">
    <property type="nucleotide sequence ID" value="XM_060565777.1"/>
</dbReference>
<dbReference type="EMBL" id="JAHMHR010000025">
    <property type="protein sequence ID" value="KAK1674468.1"/>
    <property type="molecule type" value="Genomic_DNA"/>
</dbReference>
<accession>A0AAJ0EUL3</accession>
<dbReference type="Proteomes" id="UP001224890">
    <property type="component" value="Unassembled WGS sequence"/>
</dbReference>
<name>A0AAJ0EUL3_9PEZI</name>
<proteinExistence type="predicted"/>
<dbReference type="GeneID" id="85450303"/>
<evidence type="ECO:0000313" key="3">
    <source>
        <dbReference type="Proteomes" id="UP001224890"/>
    </source>
</evidence>